<evidence type="ECO:0000256" key="6">
    <source>
        <dbReference type="ARBA" id="ARBA00022643"/>
    </source>
</evidence>
<dbReference type="UniPathway" id="UPA00070"/>
<dbReference type="PROSITE" id="PS00911">
    <property type="entry name" value="DHODEHASE_1"/>
    <property type="match status" value="1"/>
</dbReference>
<accession>A0A0S7WDL5</accession>
<dbReference type="GO" id="GO:0004152">
    <property type="term" value="F:dihydroorotate dehydrogenase activity"/>
    <property type="evidence" value="ECO:0007669"/>
    <property type="project" value="UniProtKB-UniRule"/>
</dbReference>
<keyword evidence="7 9" id="KW-0665">Pyrimidine biosynthesis</keyword>
<dbReference type="CDD" id="cd04740">
    <property type="entry name" value="DHOD_1B_like"/>
    <property type="match status" value="1"/>
</dbReference>
<dbReference type="Proteomes" id="UP000051124">
    <property type="component" value="Unassembled WGS sequence"/>
</dbReference>
<comment type="pathway">
    <text evidence="2 9">Pyrimidine metabolism; UMP biosynthesis via de novo pathway.</text>
</comment>
<evidence type="ECO:0000259" key="10">
    <source>
        <dbReference type="Pfam" id="PF01180"/>
    </source>
</evidence>
<feature type="binding site" evidence="9">
    <location>
        <position position="220"/>
    </location>
    <ligand>
        <name>FMN</name>
        <dbReference type="ChEBI" id="CHEBI:58210"/>
    </ligand>
</feature>
<evidence type="ECO:0000256" key="1">
    <source>
        <dbReference type="ARBA" id="ARBA00004496"/>
    </source>
</evidence>
<feature type="binding site" evidence="9">
    <location>
        <begin position="246"/>
        <end position="247"/>
    </location>
    <ligand>
        <name>FMN</name>
        <dbReference type="ChEBI" id="CHEBI:58210"/>
    </ligand>
</feature>
<dbReference type="Gene3D" id="3.20.20.70">
    <property type="entry name" value="Aldolase class I"/>
    <property type="match status" value="1"/>
</dbReference>
<feature type="binding site" evidence="9">
    <location>
        <position position="26"/>
    </location>
    <ligand>
        <name>FMN</name>
        <dbReference type="ChEBI" id="CHEBI:58210"/>
    </ligand>
</feature>
<feature type="binding site" evidence="9">
    <location>
        <position position="131"/>
    </location>
    <ligand>
        <name>substrate</name>
    </ligand>
</feature>
<feature type="binding site" evidence="9">
    <location>
        <begin position="195"/>
        <end position="196"/>
    </location>
    <ligand>
        <name>substrate</name>
    </ligand>
</feature>
<comment type="subcellular location">
    <subcellularLocation>
        <location evidence="1 9">Cytoplasm</location>
    </subcellularLocation>
</comment>
<comment type="caution">
    <text evidence="11">The sequence shown here is derived from an EMBL/GenBank/DDBJ whole genome shotgun (WGS) entry which is preliminary data.</text>
</comment>
<feature type="domain" description="Dihydroorotate dehydrogenase catalytic" evidence="10">
    <location>
        <begin position="9"/>
        <end position="286"/>
    </location>
</feature>
<comment type="cofactor">
    <cofactor evidence="9">
        <name>FMN</name>
        <dbReference type="ChEBI" id="CHEBI:58210"/>
    </cofactor>
    <text evidence="9">Binds 1 FMN per subunit.</text>
</comment>
<dbReference type="EC" id="1.3.-.-" evidence="9"/>
<dbReference type="HAMAP" id="MF_00224">
    <property type="entry name" value="DHO_dh_type1"/>
    <property type="match status" value="1"/>
</dbReference>
<dbReference type="InterPro" id="IPR001295">
    <property type="entry name" value="Dihydroorotate_DH_CS"/>
</dbReference>
<evidence type="ECO:0000256" key="8">
    <source>
        <dbReference type="ARBA" id="ARBA00023002"/>
    </source>
</evidence>
<keyword evidence="8 9" id="KW-0560">Oxidoreductase</keyword>
<comment type="similarity">
    <text evidence="3 9">Belongs to the dihydroorotate dehydrogenase family. Type 1 subfamily.</text>
</comment>
<dbReference type="InterPro" id="IPR050074">
    <property type="entry name" value="DHO_dehydrogenase"/>
</dbReference>
<keyword evidence="5 9" id="KW-0285">Flavoprotein</keyword>
<keyword evidence="6 9" id="KW-0288">FMN</keyword>
<dbReference type="PANTHER" id="PTHR48109">
    <property type="entry name" value="DIHYDROOROTATE DEHYDROGENASE (QUINONE), MITOCHONDRIAL-RELATED"/>
    <property type="match status" value="1"/>
</dbReference>
<feature type="binding site" evidence="9">
    <location>
        <position position="49"/>
    </location>
    <ligand>
        <name>substrate</name>
    </ligand>
</feature>
<proteinExistence type="inferred from homology"/>
<dbReference type="GO" id="GO:0044205">
    <property type="term" value="P:'de novo' UMP biosynthetic process"/>
    <property type="evidence" value="ECO:0007669"/>
    <property type="project" value="UniProtKB-UniRule"/>
</dbReference>
<keyword evidence="4 9" id="KW-0963">Cytoplasm</keyword>
<feature type="active site" description="Nucleophile" evidence="9">
    <location>
        <position position="134"/>
    </location>
</feature>
<feature type="binding site" evidence="9">
    <location>
        <position position="131"/>
    </location>
    <ligand>
        <name>FMN</name>
        <dbReference type="ChEBI" id="CHEBI:58210"/>
    </ligand>
</feature>
<dbReference type="AlphaFoldDB" id="A0A0S7WDL5"/>
<comment type="function">
    <text evidence="9">Catalyzes the conversion of dihydroorotate to orotate.</text>
</comment>
<protein>
    <recommendedName>
        <fullName evidence="9">Dihydroorotate dehydrogenase</fullName>
        <shortName evidence="9">DHOD</shortName>
        <shortName evidence="9">DHODase</shortName>
        <shortName evidence="9">DHOdehase</shortName>
        <ecNumber evidence="9">1.3.-.-</ecNumber>
    </recommendedName>
</protein>
<evidence type="ECO:0000256" key="3">
    <source>
        <dbReference type="ARBA" id="ARBA00008008"/>
    </source>
</evidence>
<dbReference type="InterPro" id="IPR005720">
    <property type="entry name" value="Dihydroorotate_DH_cat"/>
</dbReference>
<evidence type="ECO:0000256" key="4">
    <source>
        <dbReference type="ARBA" id="ARBA00022490"/>
    </source>
</evidence>
<sequence length="313" mass="33601">MRWCSMVDLTVDFGRLVLRNPVMNASGTYGGEEYVHHVPIDSLGAFVTKTVTREPRQGNPPPRIYETPCGMLNSIGLENMGVRRFISELLPRLASSEAKIIVSIGGNSVSEYSDVAGILSDEEAVDGLELNLSCPNVKEGGLQFGKEPKIAHRVVSAVRKATSLFVTAKLSSHSDLPEVARACRDAGCDSVTLINTLPGMAVDIVKRRSWLGNITGGLSGPAIRPVAVYWVYRITGELKIPAIGVGGIMKSEDAVEFMIAGASAIQIGTGNFVDPTAPLSVIDGIVSYCERGRIDRLSDLVGSLNLEKFPDRN</sequence>
<evidence type="ECO:0000256" key="2">
    <source>
        <dbReference type="ARBA" id="ARBA00004725"/>
    </source>
</evidence>
<organism evidence="11 12">
    <name type="scientific">candidate division TA06 bacterium DG_26</name>
    <dbReference type="NCBI Taxonomy" id="1703771"/>
    <lineage>
        <taxon>Bacteria</taxon>
        <taxon>Bacteria division TA06</taxon>
    </lineage>
</organism>
<feature type="binding site" evidence="9">
    <location>
        <position position="169"/>
    </location>
    <ligand>
        <name>FMN</name>
        <dbReference type="ChEBI" id="CHEBI:58210"/>
    </ligand>
</feature>
<dbReference type="InterPro" id="IPR012135">
    <property type="entry name" value="Dihydroorotate_DH_1_2"/>
</dbReference>
<reference evidence="11 12" key="1">
    <citation type="journal article" date="2015" name="Microbiome">
        <title>Genomic resolution of linkages in carbon, nitrogen, and sulfur cycling among widespread estuary sediment bacteria.</title>
        <authorList>
            <person name="Baker B.J."/>
            <person name="Lazar C.S."/>
            <person name="Teske A.P."/>
            <person name="Dick G.J."/>
        </authorList>
    </citation>
    <scope>NUCLEOTIDE SEQUENCE [LARGE SCALE GENOMIC DNA]</scope>
    <source>
        <strain evidence="11">DG_26</strain>
    </source>
</reference>
<dbReference type="GO" id="GO:0005737">
    <property type="term" value="C:cytoplasm"/>
    <property type="evidence" value="ECO:0007669"/>
    <property type="project" value="UniProtKB-SubCell"/>
</dbReference>
<evidence type="ECO:0000256" key="9">
    <source>
        <dbReference type="HAMAP-Rule" id="MF_00224"/>
    </source>
</evidence>
<feature type="binding site" evidence="9">
    <location>
        <begin position="73"/>
        <end position="77"/>
    </location>
    <ligand>
        <name>substrate</name>
    </ligand>
</feature>
<dbReference type="PIRSF" id="PIRSF000164">
    <property type="entry name" value="DHO_oxidase"/>
    <property type="match status" value="1"/>
</dbReference>
<evidence type="ECO:0000313" key="12">
    <source>
        <dbReference type="Proteomes" id="UP000051124"/>
    </source>
</evidence>
<dbReference type="SUPFAM" id="SSF51395">
    <property type="entry name" value="FMN-linked oxidoreductases"/>
    <property type="match status" value="1"/>
</dbReference>
<comment type="catalytic activity">
    <reaction evidence="9">
        <text>(S)-dihydroorotate + A = orotate + AH2</text>
        <dbReference type="Rhea" id="RHEA:18073"/>
        <dbReference type="ChEBI" id="CHEBI:13193"/>
        <dbReference type="ChEBI" id="CHEBI:17499"/>
        <dbReference type="ChEBI" id="CHEBI:30839"/>
        <dbReference type="ChEBI" id="CHEBI:30864"/>
    </reaction>
</comment>
<comment type="caution">
    <text evidence="9">Lacks conserved residue(s) required for the propagation of feature annotation.</text>
</comment>
<evidence type="ECO:0000256" key="5">
    <source>
        <dbReference type="ARBA" id="ARBA00022630"/>
    </source>
</evidence>
<gene>
    <name evidence="9" type="primary">pyrD</name>
    <name evidence="11" type="ORF">AMJ40_07835</name>
</gene>
<dbReference type="GO" id="GO:0006207">
    <property type="term" value="P:'de novo' pyrimidine nucleobase biosynthetic process"/>
    <property type="evidence" value="ECO:0007669"/>
    <property type="project" value="InterPro"/>
</dbReference>
<name>A0A0S7WDL5_UNCT6</name>
<evidence type="ECO:0000256" key="7">
    <source>
        <dbReference type="ARBA" id="ARBA00022975"/>
    </source>
</evidence>
<dbReference type="NCBIfam" id="TIGR01037">
    <property type="entry name" value="pyrD_sub1_fam"/>
    <property type="match status" value="1"/>
</dbReference>
<evidence type="ECO:0000313" key="11">
    <source>
        <dbReference type="EMBL" id="KPJ48248.1"/>
    </source>
</evidence>
<dbReference type="NCBIfam" id="NF005574">
    <property type="entry name" value="PRK07259.1"/>
    <property type="match status" value="1"/>
</dbReference>
<feature type="binding site" evidence="9">
    <location>
        <begin position="268"/>
        <end position="269"/>
    </location>
    <ligand>
        <name>FMN</name>
        <dbReference type="ChEBI" id="CHEBI:58210"/>
    </ligand>
</feature>
<dbReference type="InterPro" id="IPR033888">
    <property type="entry name" value="DHOD_1B"/>
</dbReference>
<feature type="binding site" evidence="9">
    <location>
        <position position="194"/>
    </location>
    <ligand>
        <name>FMN</name>
        <dbReference type="ChEBI" id="CHEBI:58210"/>
    </ligand>
</feature>
<feature type="binding site" evidence="9">
    <location>
        <begin position="49"/>
        <end position="50"/>
    </location>
    <ligand>
        <name>FMN</name>
        <dbReference type="ChEBI" id="CHEBI:58210"/>
    </ligand>
</feature>
<dbReference type="PATRIC" id="fig|1703771.3.peg.1588"/>
<dbReference type="InterPro" id="IPR024920">
    <property type="entry name" value="Dihydroorotate_DH_1"/>
</dbReference>
<dbReference type="InterPro" id="IPR049622">
    <property type="entry name" value="Dihydroorotate_DH_I"/>
</dbReference>
<dbReference type="InterPro" id="IPR013785">
    <property type="entry name" value="Aldolase_TIM"/>
</dbReference>
<dbReference type="EMBL" id="LIZT01000130">
    <property type="protein sequence ID" value="KPJ48248.1"/>
    <property type="molecule type" value="Genomic_DNA"/>
</dbReference>
<dbReference type="PANTHER" id="PTHR48109:SF1">
    <property type="entry name" value="DIHYDROOROTATE DEHYDROGENASE (FUMARATE)"/>
    <property type="match status" value="1"/>
</dbReference>
<dbReference type="Pfam" id="PF01180">
    <property type="entry name" value="DHO_dh"/>
    <property type="match status" value="1"/>
</dbReference>